<comment type="caution">
    <text evidence="17">The sequence shown here is derived from an EMBL/GenBank/DDBJ whole genome shotgun (WGS) entry which is preliminary data.</text>
</comment>
<comment type="catalytic activity">
    <reaction evidence="1 16">
        <text>(R)-pantothenate + ATP = (R)-4'-phosphopantothenate + ADP + H(+)</text>
        <dbReference type="Rhea" id="RHEA:16373"/>
        <dbReference type="ChEBI" id="CHEBI:10986"/>
        <dbReference type="ChEBI" id="CHEBI:15378"/>
        <dbReference type="ChEBI" id="CHEBI:29032"/>
        <dbReference type="ChEBI" id="CHEBI:30616"/>
        <dbReference type="ChEBI" id="CHEBI:456216"/>
        <dbReference type="EC" id="2.7.1.33"/>
    </reaction>
</comment>
<dbReference type="PANTHER" id="PTHR34265:SF1">
    <property type="entry name" value="TYPE III PANTOTHENATE KINASE"/>
    <property type="match status" value="1"/>
</dbReference>
<evidence type="ECO:0000256" key="14">
    <source>
        <dbReference type="ARBA" id="ARBA00038036"/>
    </source>
</evidence>
<keyword evidence="10 16" id="KW-0418">Kinase</keyword>
<dbReference type="RefSeq" id="WP_311370196.1">
    <property type="nucleotide sequence ID" value="NZ_JAVRHX010000009.1"/>
</dbReference>
<keyword evidence="8 16" id="KW-0808">Transferase</keyword>
<keyword evidence="13 16" id="KW-0173">Coenzyme A biosynthesis</keyword>
<evidence type="ECO:0000256" key="5">
    <source>
        <dbReference type="ARBA" id="ARBA00011738"/>
    </source>
</evidence>
<dbReference type="EC" id="2.7.1.33" evidence="6 16"/>
<evidence type="ECO:0000256" key="11">
    <source>
        <dbReference type="ARBA" id="ARBA00022840"/>
    </source>
</evidence>
<comment type="function">
    <text evidence="16">Catalyzes the phosphorylation of pantothenate (Pan), the first step in CoA biosynthesis.</text>
</comment>
<keyword evidence="9 16" id="KW-0547">Nucleotide-binding</keyword>
<feature type="binding site" evidence="16">
    <location>
        <begin position="10"/>
        <end position="17"/>
    </location>
    <ligand>
        <name>ATP</name>
        <dbReference type="ChEBI" id="CHEBI:30616"/>
    </ligand>
</feature>
<comment type="pathway">
    <text evidence="4 16">Cofactor biosynthesis; coenzyme A biosynthesis; CoA from (R)-pantothenate: step 1/5.</text>
</comment>
<evidence type="ECO:0000256" key="15">
    <source>
        <dbReference type="ARBA" id="ARBA00040883"/>
    </source>
</evidence>
<feature type="binding site" evidence="16">
    <location>
        <begin position="120"/>
        <end position="123"/>
    </location>
    <ligand>
        <name>substrate</name>
    </ligand>
</feature>
<keyword evidence="11 16" id="KW-0067">ATP-binding</keyword>
<dbReference type="Gene3D" id="3.30.420.40">
    <property type="match status" value="2"/>
</dbReference>
<feature type="binding site" evidence="16">
    <location>
        <position position="113"/>
    </location>
    <ligand>
        <name>substrate</name>
    </ligand>
</feature>
<reference evidence="17 18" key="1">
    <citation type="submission" date="2023-09" db="EMBL/GenBank/DDBJ databases">
        <authorList>
            <person name="Rey-Velasco X."/>
        </authorList>
    </citation>
    <scope>NUCLEOTIDE SEQUENCE [LARGE SCALE GENOMIC DNA]</scope>
    <source>
        <strain evidence="17 18">P117</strain>
    </source>
</reference>
<keyword evidence="12 16" id="KW-0630">Potassium</keyword>
<accession>A0ABU2ZVJ5</accession>
<evidence type="ECO:0000256" key="8">
    <source>
        <dbReference type="ARBA" id="ARBA00022679"/>
    </source>
</evidence>
<comment type="cofactor">
    <cofactor evidence="2">
        <name>K(+)</name>
        <dbReference type="ChEBI" id="CHEBI:29103"/>
    </cofactor>
</comment>
<evidence type="ECO:0000256" key="9">
    <source>
        <dbReference type="ARBA" id="ARBA00022741"/>
    </source>
</evidence>
<dbReference type="HAMAP" id="MF_01274">
    <property type="entry name" value="Pantothen_kinase_3"/>
    <property type="match status" value="1"/>
</dbReference>
<feature type="active site" description="Proton acceptor" evidence="16">
    <location>
        <position position="122"/>
    </location>
</feature>
<comment type="similarity">
    <text evidence="14 16">Belongs to the type III pantothenate kinase family.</text>
</comment>
<dbReference type="PANTHER" id="PTHR34265">
    <property type="entry name" value="TYPE III PANTOTHENATE KINASE"/>
    <property type="match status" value="1"/>
</dbReference>
<feature type="binding site" evidence="16">
    <location>
        <position position="146"/>
    </location>
    <ligand>
        <name>K(+)</name>
        <dbReference type="ChEBI" id="CHEBI:29103"/>
    </ligand>
</feature>
<evidence type="ECO:0000256" key="16">
    <source>
        <dbReference type="HAMAP-Rule" id="MF_01274"/>
    </source>
</evidence>
<comment type="cofactor">
    <cofactor evidence="16">
        <name>NH4(+)</name>
        <dbReference type="ChEBI" id="CHEBI:28938"/>
    </cofactor>
    <cofactor evidence="16">
        <name>K(+)</name>
        <dbReference type="ChEBI" id="CHEBI:29103"/>
    </cofactor>
    <text evidence="16">A monovalent cation. Ammonium or potassium.</text>
</comment>
<keyword evidence="7 16" id="KW-0963">Cytoplasm</keyword>
<dbReference type="Proteomes" id="UP001253545">
    <property type="component" value="Unassembled WGS sequence"/>
</dbReference>
<dbReference type="InterPro" id="IPR043129">
    <property type="entry name" value="ATPase_NBD"/>
</dbReference>
<evidence type="ECO:0000256" key="10">
    <source>
        <dbReference type="ARBA" id="ARBA00022777"/>
    </source>
</evidence>
<evidence type="ECO:0000256" key="1">
    <source>
        <dbReference type="ARBA" id="ARBA00001206"/>
    </source>
</evidence>
<comment type="subunit">
    <text evidence="5 16">Homodimer.</text>
</comment>
<evidence type="ECO:0000256" key="7">
    <source>
        <dbReference type="ARBA" id="ARBA00022490"/>
    </source>
</evidence>
<evidence type="ECO:0000256" key="2">
    <source>
        <dbReference type="ARBA" id="ARBA00001958"/>
    </source>
</evidence>
<evidence type="ECO:0000256" key="4">
    <source>
        <dbReference type="ARBA" id="ARBA00005225"/>
    </source>
</evidence>
<feature type="binding site" evidence="16">
    <location>
        <position position="200"/>
    </location>
    <ligand>
        <name>substrate</name>
    </ligand>
</feature>
<protein>
    <recommendedName>
        <fullName evidence="15 16">Type III pantothenate kinase</fullName>
        <ecNumber evidence="6 16">2.7.1.33</ecNumber>
    </recommendedName>
    <alternativeName>
        <fullName evidence="16">PanK-III</fullName>
    </alternativeName>
    <alternativeName>
        <fullName evidence="16">Pantothenic acid kinase</fullName>
    </alternativeName>
</protein>
<dbReference type="CDD" id="cd24015">
    <property type="entry name" value="ASKHA_NBD_PanK-III"/>
    <property type="match status" value="1"/>
</dbReference>
<dbReference type="EMBL" id="JAVRHX010000009">
    <property type="protein sequence ID" value="MDT0596669.1"/>
    <property type="molecule type" value="Genomic_DNA"/>
</dbReference>
<dbReference type="Pfam" id="PF03309">
    <property type="entry name" value="Pan_kinase"/>
    <property type="match status" value="1"/>
</dbReference>
<dbReference type="GO" id="GO:0004594">
    <property type="term" value="F:pantothenate kinase activity"/>
    <property type="evidence" value="ECO:0007669"/>
    <property type="project" value="UniProtKB-EC"/>
</dbReference>
<organism evidence="17 18">
    <name type="scientific">Glaciecola petra</name>
    <dbReference type="NCBI Taxonomy" id="3075602"/>
    <lineage>
        <taxon>Bacteria</taxon>
        <taxon>Pseudomonadati</taxon>
        <taxon>Pseudomonadota</taxon>
        <taxon>Gammaproteobacteria</taxon>
        <taxon>Alteromonadales</taxon>
        <taxon>Alteromonadaceae</taxon>
        <taxon>Glaciecola</taxon>
    </lineage>
</organism>
<keyword evidence="18" id="KW-1185">Reference proteome</keyword>
<dbReference type="InterPro" id="IPR004619">
    <property type="entry name" value="Type_III_PanK"/>
</dbReference>
<evidence type="ECO:0000256" key="3">
    <source>
        <dbReference type="ARBA" id="ARBA00004496"/>
    </source>
</evidence>
<sequence>MLDPHKLLIDVGNTSIKYTRLVMSTETQTNEAIRGESQRVAFGKHSTNIETFQVMHADIEELDDLIAQASACFFCSVKNDELSAHIKALCKKAQIPCEQATTKASQFGVKNVYSNEQNMGADRWMAIIAASHIGNIKGFDNVIVIDAGTAITCDFLVGHQHIGGWIAPGMQLLRDSVVNNTTRVFDDQTLPTTLMAGTDTPECVAQGALAQTMGFVAQAKQLMSDYCDDFECIVSGGDARLIAETGMSGIQVYPNIVLIGLAILASHNNIIPPLHTR</sequence>
<evidence type="ECO:0000256" key="13">
    <source>
        <dbReference type="ARBA" id="ARBA00022993"/>
    </source>
</evidence>
<dbReference type="SUPFAM" id="SSF53067">
    <property type="entry name" value="Actin-like ATPase domain"/>
    <property type="match status" value="2"/>
</dbReference>
<dbReference type="NCBIfam" id="TIGR00671">
    <property type="entry name" value="baf"/>
    <property type="match status" value="1"/>
</dbReference>
<comment type="subcellular location">
    <subcellularLocation>
        <location evidence="3 16">Cytoplasm</location>
    </subcellularLocation>
</comment>
<keyword evidence="16" id="KW-0479">Metal-binding</keyword>
<evidence type="ECO:0000313" key="17">
    <source>
        <dbReference type="EMBL" id="MDT0596669.1"/>
    </source>
</evidence>
<proteinExistence type="inferred from homology"/>
<evidence type="ECO:0000256" key="6">
    <source>
        <dbReference type="ARBA" id="ARBA00012102"/>
    </source>
</evidence>
<evidence type="ECO:0000313" key="18">
    <source>
        <dbReference type="Proteomes" id="UP001253545"/>
    </source>
</evidence>
<evidence type="ECO:0000256" key="12">
    <source>
        <dbReference type="ARBA" id="ARBA00022958"/>
    </source>
</evidence>
<name>A0ABU2ZVJ5_9ALTE</name>
<feature type="binding site" evidence="16">
    <location>
        <position position="149"/>
    </location>
    <ligand>
        <name>ATP</name>
        <dbReference type="ChEBI" id="CHEBI:30616"/>
    </ligand>
</feature>
<gene>
    <name evidence="16" type="primary">coaX</name>
    <name evidence="17" type="ORF">RM552_17560</name>
</gene>